<proteinExistence type="inferred from homology"/>
<dbReference type="GO" id="GO:0005829">
    <property type="term" value="C:cytosol"/>
    <property type="evidence" value="ECO:0007669"/>
    <property type="project" value="TreeGrafter"/>
</dbReference>
<feature type="domain" description="D-isomer specific 2-hydroxyacid dehydrogenase catalytic" evidence="5">
    <location>
        <begin position="10"/>
        <end position="317"/>
    </location>
</feature>
<evidence type="ECO:0000313" key="8">
    <source>
        <dbReference type="Proteomes" id="UP000630528"/>
    </source>
</evidence>
<evidence type="ECO:0000256" key="2">
    <source>
        <dbReference type="ARBA" id="ARBA00023002"/>
    </source>
</evidence>
<evidence type="ECO:0000256" key="1">
    <source>
        <dbReference type="ARBA" id="ARBA00005854"/>
    </source>
</evidence>
<evidence type="ECO:0000259" key="6">
    <source>
        <dbReference type="Pfam" id="PF02826"/>
    </source>
</evidence>
<dbReference type="Proteomes" id="UP000630528">
    <property type="component" value="Unassembled WGS sequence"/>
</dbReference>
<dbReference type="PROSITE" id="PS00671">
    <property type="entry name" value="D_2_HYDROXYACID_DH_3"/>
    <property type="match status" value="1"/>
</dbReference>
<comment type="similarity">
    <text evidence="1 4">Belongs to the D-isomer specific 2-hydroxyacid dehydrogenase family.</text>
</comment>
<dbReference type="InterPro" id="IPR050223">
    <property type="entry name" value="D-isomer_2-hydroxyacid_DH"/>
</dbReference>
<dbReference type="PANTHER" id="PTHR10996">
    <property type="entry name" value="2-HYDROXYACID DEHYDROGENASE-RELATED"/>
    <property type="match status" value="1"/>
</dbReference>
<organism evidence="7 8">
    <name type="scientific">Ramlibacter ginsenosidimutans</name>
    <dbReference type="NCBI Taxonomy" id="502333"/>
    <lineage>
        <taxon>Bacteria</taxon>
        <taxon>Pseudomonadati</taxon>
        <taxon>Pseudomonadota</taxon>
        <taxon>Betaproteobacteria</taxon>
        <taxon>Burkholderiales</taxon>
        <taxon>Comamonadaceae</taxon>
        <taxon>Ramlibacter</taxon>
    </lineage>
</organism>
<dbReference type="SUPFAM" id="SSF52283">
    <property type="entry name" value="Formate/glycerate dehydrogenase catalytic domain-like"/>
    <property type="match status" value="1"/>
</dbReference>
<dbReference type="PANTHER" id="PTHR10996:SF178">
    <property type="entry name" value="2-HYDROXYACID DEHYDROGENASE YGL185C-RELATED"/>
    <property type="match status" value="1"/>
</dbReference>
<evidence type="ECO:0000256" key="4">
    <source>
        <dbReference type="RuleBase" id="RU003719"/>
    </source>
</evidence>
<keyword evidence="3" id="KW-0520">NAD</keyword>
<accession>A0A934WKT7</accession>
<reference evidence="7" key="2">
    <citation type="submission" date="2021-01" db="EMBL/GenBank/DDBJ databases">
        <authorList>
            <person name="Kang M."/>
        </authorList>
    </citation>
    <scope>NUCLEOTIDE SEQUENCE</scope>
    <source>
        <strain evidence="7">KACC 17527</strain>
    </source>
</reference>
<dbReference type="GO" id="GO:0016618">
    <property type="term" value="F:hydroxypyruvate reductase [NAD(P)H] activity"/>
    <property type="evidence" value="ECO:0007669"/>
    <property type="project" value="TreeGrafter"/>
</dbReference>
<dbReference type="FunFam" id="3.40.50.720:FF:000203">
    <property type="entry name" value="D-3-phosphoglycerate dehydrogenase (SerA)"/>
    <property type="match status" value="1"/>
</dbReference>
<dbReference type="InterPro" id="IPR006140">
    <property type="entry name" value="D-isomer_DH_NAD-bd"/>
</dbReference>
<dbReference type="GO" id="GO:0030267">
    <property type="term" value="F:glyoxylate reductase (NADPH) activity"/>
    <property type="evidence" value="ECO:0007669"/>
    <property type="project" value="TreeGrafter"/>
</dbReference>
<dbReference type="EMBL" id="JAEPWM010000001">
    <property type="protein sequence ID" value="MBK6004698.1"/>
    <property type="molecule type" value="Genomic_DNA"/>
</dbReference>
<sequence length="334" mass="34941">MTGHGKRPVVMLTNAIRPEPHALLAAHAEVRVAPATDADALIRCAAEAEVIIVRAPLPAAAMAGAPRLRGVVRHGAGVDMIPVEAASELGIAVANVPGTNAVSVAEYVVGQMLALTHRLNRIDKTLRTQGWSPARALADDSIEARGRTVGIVGLGAIGLEVARICADGLRMNVLGLRRSTAPMPAFVTPSGLDELLARSDVVVLACPLNDSTRGLLSADRLARMKRSAFLVNVSRGPVVDEAALAAALQDGRLAGAALDVFEQQPLPTSSPLFSLPNVILSTHLAGITEDSMRRMGEIAVRQTLALLRGQLPEHFVNTDAAAAVRARLASLENA</sequence>
<keyword evidence="2 4" id="KW-0560">Oxidoreductase</keyword>
<comment type="caution">
    <text evidence="7">The sequence shown here is derived from an EMBL/GenBank/DDBJ whole genome shotgun (WGS) entry which is preliminary data.</text>
</comment>
<dbReference type="InterPro" id="IPR006139">
    <property type="entry name" value="D-isomer_2_OHA_DH_cat_dom"/>
</dbReference>
<protein>
    <submittedName>
        <fullName evidence="7">Hydroxyacid dehydrogenase</fullName>
    </submittedName>
</protein>
<evidence type="ECO:0000313" key="7">
    <source>
        <dbReference type="EMBL" id="MBK6004698.1"/>
    </source>
</evidence>
<dbReference type="RefSeq" id="WP_201166083.1">
    <property type="nucleotide sequence ID" value="NZ_JAEPWM010000001.1"/>
</dbReference>
<feature type="domain" description="D-isomer specific 2-hydroxyacid dehydrogenase NAD-binding" evidence="6">
    <location>
        <begin position="110"/>
        <end position="285"/>
    </location>
</feature>
<reference evidence="7" key="1">
    <citation type="journal article" date="2012" name="J. Microbiol. Biotechnol.">
        <title>Ramlibacter ginsenosidimutans sp. nov., with ginsenoside-converting activity.</title>
        <authorList>
            <person name="Wang L."/>
            <person name="An D.S."/>
            <person name="Kim S.G."/>
            <person name="Jin F.X."/>
            <person name="Kim S.C."/>
            <person name="Lee S.T."/>
            <person name="Im W.T."/>
        </authorList>
    </citation>
    <scope>NUCLEOTIDE SEQUENCE</scope>
    <source>
        <strain evidence="7">KACC 17527</strain>
    </source>
</reference>
<dbReference type="Pfam" id="PF00389">
    <property type="entry name" value="2-Hacid_dh"/>
    <property type="match status" value="1"/>
</dbReference>
<dbReference type="SUPFAM" id="SSF51735">
    <property type="entry name" value="NAD(P)-binding Rossmann-fold domains"/>
    <property type="match status" value="1"/>
</dbReference>
<evidence type="ECO:0000259" key="5">
    <source>
        <dbReference type="Pfam" id="PF00389"/>
    </source>
</evidence>
<dbReference type="InterPro" id="IPR029753">
    <property type="entry name" value="D-isomer_DH_CS"/>
</dbReference>
<gene>
    <name evidence="7" type="ORF">JJB11_01230</name>
</gene>
<dbReference type="GO" id="GO:0051287">
    <property type="term" value="F:NAD binding"/>
    <property type="evidence" value="ECO:0007669"/>
    <property type="project" value="InterPro"/>
</dbReference>
<dbReference type="Pfam" id="PF02826">
    <property type="entry name" value="2-Hacid_dh_C"/>
    <property type="match status" value="1"/>
</dbReference>
<dbReference type="Gene3D" id="3.40.50.720">
    <property type="entry name" value="NAD(P)-binding Rossmann-like Domain"/>
    <property type="match status" value="2"/>
</dbReference>
<dbReference type="AlphaFoldDB" id="A0A934WKT7"/>
<dbReference type="CDD" id="cd12173">
    <property type="entry name" value="PGDH_4"/>
    <property type="match status" value="1"/>
</dbReference>
<keyword evidence="8" id="KW-1185">Reference proteome</keyword>
<evidence type="ECO:0000256" key="3">
    <source>
        <dbReference type="ARBA" id="ARBA00023027"/>
    </source>
</evidence>
<dbReference type="InterPro" id="IPR036291">
    <property type="entry name" value="NAD(P)-bd_dom_sf"/>
</dbReference>
<name>A0A934WKT7_9BURK</name>